<keyword evidence="7" id="KW-0999">Mitochondrion inner membrane</keyword>
<feature type="domain" description="ABC transporter" evidence="19">
    <location>
        <begin position="502"/>
        <end position="739"/>
    </location>
</feature>
<dbReference type="SUPFAM" id="SSF90123">
    <property type="entry name" value="ABC transporter transmembrane region"/>
    <property type="match status" value="1"/>
</dbReference>
<dbReference type="RefSeq" id="XP_019613421.1">
    <property type="nucleotide sequence ID" value="XM_019757862.1"/>
</dbReference>
<keyword evidence="4" id="KW-0633">Potassium transport</keyword>
<evidence type="ECO:0000256" key="6">
    <source>
        <dbReference type="ARBA" id="ARBA00022741"/>
    </source>
</evidence>
<gene>
    <name evidence="22" type="primary">LOC109461494</name>
</gene>
<keyword evidence="12" id="KW-0406">Ion transport</keyword>
<evidence type="ECO:0000256" key="1">
    <source>
        <dbReference type="ARBA" id="ARBA00004448"/>
    </source>
</evidence>
<dbReference type="GeneID" id="109461494"/>
<evidence type="ECO:0000256" key="10">
    <source>
        <dbReference type="ARBA" id="ARBA00022958"/>
    </source>
</evidence>
<keyword evidence="9" id="KW-0809">Transit peptide</keyword>
<organism evidence="21 22">
    <name type="scientific">Branchiostoma belcheri</name>
    <name type="common">Amphioxus</name>
    <dbReference type="NCBI Taxonomy" id="7741"/>
    <lineage>
        <taxon>Eukaryota</taxon>
        <taxon>Metazoa</taxon>
        <taxon>Chordata</taxon>
        <taxon>Cephalochordata</taxon>
        <taxon>Leptocardii</taxon>
        <taxon>Amphioxiformes</taxon>
        <taxon>Branchiostomatidae</taxon>
        <taxon>Branchiostoma</taxon>
    </lineage>
</organism>
<keyword evidence="5 18" id="KW-0812">Transmembrane</keyword>
<dbReference type="FunFam" id="3.40.50.300:FF:000403">
    <property type="entry name" value="ATP-binding cassette sub-family B member 8, mitochondrial"/>
    <property type="match status" value="1"/>
</dbReference>
<dbReference type="PANTHER" id="PTHR43394:SF17">
    <property type="entry name" value="MITOCHONDRIAL POTASSIUM CHANNEL ATP-BINDING SUBUNIT"/>
    <property type="match status" value="1"/>
</dbReference>
<dbReference type="InterPro" id="IPR036640">
    <property type="entry name" value="ABC1_TM_sf"/>
</dbReference>
<protein>
    <recommendedName>
        <fullName evidence="15">Mitochondrial potassium channel ATP-binding subunit</fullName>
    </recommendedName>
    <alternativeName>
        <fullName evidence="17">ATP-binding cassette sub-family B member 8, mitochondrial</fullName>
    </alternativeName>
    <alternativeName>
        <fullName evidence="16">Mitochondrial sulfonylurea-receptor</fullName>
    </alternativeName>
</protein>
<dbReference type="PROSITE" id="PS00211">
    <property type="entry name" value="ABC_TRANSPORTER_1"/>
    <property type="match status" value="1"/>
</dbReference>
<evidence type="ECO:0000259" key="19">
    <source>
        <dbReference type="PROSITE" id="PS50893"/>
    </source>
</evidence>
<dbReference type="GO" id="GO:0015421">
    <property type="term" value="F:ABC-type oligopeptide transporter activity"/>
    <property type="evidence" value="ECO:0007669"/>
    <property type="project" value="TreeGrafter"/>
</dbReference>
<dbReference type="GO" id="GO:0005524">
    <property type="term" value="F:ATP binding"/>
    <property type="evidence" value="ECO:0007669"/>
    <property type="project" value="UniProtKB-KW"/>
</dbReference>
<evidence type="ECO:0000256" key="11">
    <source>
        <dbReference type="ARBA" id="ARBA00022989"/>
    </source>
</evidence>
<keyword evidence="6" id="KW-0547">Nucleotide-binding</keyword>
<dbReference type="InterPro" id="IPR011527">
    <property type="entry name" value="ABC1_TM_dom"/>
</dbReference>
<dbReference type="Pfam" id="PF00005">
    <property type="entry name" value="ABC_tran"/>
    <property type="match status" value="1"/>
</dbReference>
<dbReference type="GO" id="GO:0006813">
    <property type="term" value="P:potassium ion transport"/>
    <property type="evidence" value="ECO:0007669"/>
    <property type="project" value="UniProtKB-KW"/>
</dbReference>
<evidence type="ECO:0000256" key="7">
    <source>
        <dbReference type="ARBA" id="ARBA00022792"/>
    </source>
</evidence>
<dbReference type="InterPro" id="IPR003593">
    <property type="entry name" value="AAA+_ATPase"/>
</dbReference>
<evidence type="ECO:0000256" key="5">
    <source>
        <dbReference type="ARBA" id="ARBA00022692"/>
    </source>
</evidence>
<keyword evidence="8" id="KW-0067">ATP-binding</keyword>
<evidence type="ECO:0000256" key="15">
    <source>
        <dbReference type="ARBA" id="ARBA00040439"/>
    </source>
</evidence>
<dbReference type="GO" id="GO:0090374">
    <property type="term" value="P:oligopeptide export from mitochondrion"/>
    <property type="evidence" value="ECO:0007669"/>
    <property type="project" value="TreeGrafter"/>
</dbReference>
<comment type="subcellular location">
    <subcellularLocation>
        <location evidence="1">Mitochondrion inner membrane</location>
        <topology evidence="1">Multi-pass membrane protein</topology>
    </subcellularLocation>
</comment>
<proteinExistence type="inferred from homology"/>
<keyword evidence="14 18" id="KW-0472">Membrane</keyword>
<dbReference type="CDD" id="cd18574">
    <property type="entry name" value="ABC_6TM_ABCB8_like"/>
    <property type="match status" value="1"/>
</dbReference>
<dbReference type="FunFam" id="1.20.1560.10:FF:000016">
    <property type="entry name" value="ATP-binding cassette sub-family B member 8, mitochondrial"/>
    <property type="match status" value="1"/>
</dbReference>
<dbReference type="Gene3D" id="1.20.1560.10">
    <property type="entry name" value="ABC transporter type 1, transmembrane domain"/>
    <property type="match status" value="1"/>
</dbReference>
<evidence type="ECO:0000256" key="16">
    <source>
        <dbReference type="ARBA" id="ARBA00041416"/>
    </source>
</evidence>
<feature type="transmembrane region" description="Helical" evidence="18">
    <location>
        <begin position="229"/>
        <end position="249"/>
    </location>
</feature>
<dbReference type="PANTHER" id="PTHR43394">
    <property type="entry name" value="ATP-DEPENDENT PERMEASE MDL1, MITOCHONDRIAL"/>
    <property type="match status" value="1"/>
</dbReference>
<comment type="similarity">
    <text evidence="2">Belongs to the ABC transporter superfamily. ABCB family. Multidrug resistance exporter (TC 3.A.1.201) subfamily.</text>
</comment>
<evidence type="ECO:0000313" key="21">
    <source>
        <dbReference type="Proteomes" id="UP000515135"/>
    </source>
</evidence>
<dbReference type="AlphaFoldDB" id="A0A6P4Y9H4"/>
<evidence type="ECO:0000256" key="4">
    <source>
        <dbReference type="ARBA" id="ARBA00022538"/>
    </source>
</evidence>
<evidence type="ECO:0000313" key="22">
    <source>
        <dbReference type="RefSeq" id="XP_019613421.1"/>
    </source>
</evidence>
<dbReference type="Pfam" id="PF00664">
    <property type="entry name" value="ABC_membrane"/>
    <property type="match status" value="1"/>
</dbReference>
<dbReference type="InterPro" id="IPR027417">
    <property type="entry name" value="P-loop_NTPase"/>
</dbReference>
<dbReference type="CDD" id="cd03249">
    <property type="entry name" value="ABC_MTABC3_MDL1_MDL2"/>
    <property type="match status" value="1"/>
</dbReference>
<keyword evidence="11 18" id="KW-1133">Transmembrane helix</keyword>
<evidence type="ECO:0000256" key="17">
    <source>
        <dbReference type="ARBA" id="ARBA00042968"/>
    </source>
</evidence>
<keyword evidence="21" id="KW-1185">Reference proteome</keyword>
<evidence type="ECO:0000256" key="8">
    <source>
        <dbReference type="ARBA" id="ARBA00022840"/>
    </source>
</evidence>
<evidence type="ECO:0000256" key="3">
    <source>
        <dbReference type="ARBA" id="ARBA00022448"/>
    </source>
</evidence>
<dbReference type="KEGG" id="bbel:109461494"/>
<evidence type="ECO:0000256" key="13">
    <source>
        <dbReference type="ARBA" id="ARBA00023128"/>
    </source>
</evidence>
<dbReference type="GO" id="GO:0005743">
    <property type="term" value="C:mitochondrial inner membrane"/>
    <property type="evidence" value="ECO:0007669"/>
    <property type="project" value="UniProtKB-SubCell"/>
</dbReference>
<dbReference type="SUPFAM" id="SSF52540">
    <property type="entry name" value="P-loop containing nucleoside triphosphate hydrolases"/>
    <property type="match status" value="1"/>
</dbReference>
<dbReference type="InterPro" id="IPR017871">
    <property type="entry name" value="ABC_transporter-like_CS"/>
</dbReference>
<keyword evidence="3" id="KW-0813">Transport</keyword>
<evidence type="ECO:0000256" key="12">
    <source>
        <dbReference type="ARBA" id="ARBA00023065"/>
    </source>
</evidence>
<evidence type="ECO:0000259" key="20">
    <source>
        <dbReference type="PROSITE" id="PS50929"/>
    </source>
</evidence>
<reference evidence="22" key="1">
    <citation type="submission" date="2025-08" db="UniProtKB">
        <authorList>
            <consortium name="RefSeq"/>
        </authorList>
    </citation>
    <scope>IDENTIFICATION</scope>
    <source>
        <tissue evidence="22">Gonad</tissue>
    </source>
</reference>
<dbReference type="GO" id="GO:0016887">
    <property type="term" value="F:ATP hydrolysis activity"/>
    <property type="evidence" value="ECO:0007669"/>
    <property type="project" value="InterPro"/>
</dbReference>
<feature type="domain" description="ABC transmembrane type-1" evidence="20">
    <location>
        <begin position="179"/>
        <end position="467"/>
    </location>
</feature>
<name>A0A6P4Y9H4_BRABE</name>
<dbReference type="SMART" id="SM00382">
    <property type="entry name" value="AAA"/>
    <property type="match status" value="1"/>
</dbReference>
<dbReference type="PROSITE" id="PS50929">
    <property type="entry name" value="ABC_TM1F"/>
    <property type="match status" value="1"/>
</dbReference>
<keyword evidence="13" id="KW-0496">Mitochondrion</keyword>
<dbReference type="PROSITE" id="PS50893">
    <property type="entry name" value="ABC_TRANSPORTER_2"/>
    <property type="match status" value="1"/>
</dbReference>
<sequence length="749" mass="81685">MLSAWVLGRQSCAFRPRICRVWRVQTFGRLSQTVKPPNTPSQQQLSNSLLQSARRFSSAGSHPTQKLTFLQYLRKTVSQRCNITRAAFSNTSQKSCKRGFHIAVLLACHPTRIVAGSVLCCGLAGVGVRKAHCEEEETLSEGLLGDQEDLLGDQEVREEQELDWSLIWEFLQPEIWQLLAAIVLALGSALLNIQIPLMLGNVVNVVSECMADQQQNYLQMIIPPASRLLAVYALQGVLSFGYIWLLAAVGERMAARMRIALFENLVQQDMAFFDSHMTGQLVDRLTSDVQDFKSSFKLCISQGLRSVTQVTGCFVSLYLISPKLTGLLVLVMPTVVAGGAMIGSGLRALSRAAQEQVAKGTAVANEALGNIRTVRAFAMEEKESRLYADEVNKAGRLNELLGLGIGVFQGAANFVLNGVVLGVLFSGGLLLSTNDMSAGDLMSFLAAAQMIQRSLASVSVLFGQAVRGVSAGARVLEYMQLEPTIPRTGGRKIPFHSLFGTVEFKDVSFSYPTRPDQLVLDNFNLKLPPCKVVALCGTSGAGKSTVAALLERFYDVEGGSVRLDGHDIRDMDATWLRGRVIGFIHQEPVLFATSIMENIRYGKPAATDREVYEAAKLANADGFIRDFPDGYSTVVGERGVTVSGGQKQRIAIARALLKNPSVLVLDEATSALDADSERLVQEALERVMKGRTVLIIAHRLSTIENADVIVVMSKGRVVEQGTHAELKKRGGMYADLIRRQTENGNRNVG</sequence>
<dbReference type="Gene3D" id="3.40.50.300">
    <property type="entry name" value="P-loop containing nucleotide triphosphate hydrolases"/>
    <property type="match status" value="1"/>
</dbReference>
<dbReference type="Proteomes" id="UP000515135">
    <property type="component" value="Unplaced"/>
</dbReference>
<dbReference type="InterPro" id="IPR039421">
    <property type="entry name" value="Type_1_exporter"/>
</dbReference>
<keyword evidence="10" id="KW-0630">Potassium</keyword>
<evidence type="ECO:0000256" key="18">
    <source>
        <dbReference type="SAM" id="Phobius"/>
    </source>
</evidence>
<evidence type="ECO:0000256" key="9">
    <source>
        <dbReference type="ARBA" id="ARBA00022946"/>
    </source>
</evidence>
<evidence type="ECO:0000256" key="2">
    <source>
        <dbReference type="ARBA" id="ARBA00007577"/>
    </source>
</evidence>
<accession>A0A6P4Y9H4</accession>
<dbReference type="InterPro" id="IPR003439">
    <property type="entry name" value="ABC_transporter-like_ATP-bd"/>
</dbReference>
<evidence type="ECO:0000256" key="14">
    <source>
        <dbReference type="ARBA" id="ARBA00023136"/>
    </source>
</evidence>
<dbReference type="OrthoDB" id="6500128at2759"/>